<proteinExistence type="predicted"/>
<dbReference type="InterPro" id="IPR035992">
    <property type="entry name" value="Ricin_B-like_lectins"/>
</dbReference>
<dbReference type="SUPFAM" id="SSF50370">
    <property type="entry name" value="Ricin B-like lectins"/>
    <property type="match status" value="1"/>
</dbReference>
<dbReference type="Proteomes" id="UP000002320">
    <property type="component" value="Unassembled WGS sequence"/>
</dbReference>
<organism evidence="1 2">
    <name type="scientific">Culex quinquefasciatus</name>
    <name type="common">Southern house mosquito</name>
    <name type="synonym">Culex pungens</name>
    <dbReference type="NCBI Taxonomy" id="7176"/>
    <lineage>
        <taxon>Eukaryota</taxon>
        <taxon>Metazoa</taxon>
        <taxon>Ecdysozoa</taxon>
        <taxon>Arthropoda</taxon>
        <taxon>Hexapoda</taxon>
        <taxon>Insecta</taxon>
        <taxon>Pterygota</taxon>
        <taxon>Neoptera</taxon>
        <taxon>Endopterygota</taxon>
        <taxon>Diptera</taxon>
        <taxon>Nematocera</taxon>
        <taxon>Culicoidea</taxon>
        <taxon>Culicidae</taxon>
        <taxon>Culicinae</taxon>
        <taxon>Culicini</taxon>
        <taxon>Culex</taxon>
        <taxon>Culex</taxon>
    </lineage>
</organism>
<reference evidence="1" key="1">
    <citation type="submission" date="2020-05" db="UniProtKB">
        <authorList>
            <consortium name="EnsemblMetazoa"/>
        </authorList>
    </citation>
    <scope>IDENTIFICATION</scope>
    <source>
        <strain evidence="1">JHB</strain>
    </source>
</reference>
<name>A0A1S4KJP1_CULQU</name>
<dbReference type="Gene3D" id="2.80.10.50">
    <property type="match status" value="1"/>
</dbReference>
<dbReference type="EnsemblMetazoa" id="CPIJ039853-RA">
    <property type="protein sequence ID" value="CPIJ039853-PA"/>
    <property type="gene ID" value="CPIJ039853"/>
</dbReference>
<dbReference type="CDD" id="cd23667">
    <property type="entry name" value="beta-trefoil_Ricin_CqDVP-like"/>
    <property type="match status" value="1"/>
</dbReference>
<evidence type="ECO:0000313" key="1">
    <source>
        <dbReference type="EnsemblMetazoa" id="CPIJ039853-PA"/>
    </source>
</evidence>
<dbReference type="VEuPathDB" id="VectorBase:CPIJ039853"/>
<keyword evidence="2" id="KW-1185">Reference proteome</keyword>
<sequence length="157" mass="18584">MKTFFLVLTMIPAILAEHVPMGCVEIKNRDSNKFLISSNTHDSDRRHVTYRKFSEQWKISKLGSSYRIRHAKLNEELYESEQSWNGNYLFTWIPKSSVKTGGWQIYGSGTEGYFYIKNEHFGHCLYMKGYGNWIYAYDECQGPKYEWKIYNVDTCKN</sequence>
<dbReference type="VEuPathDB" id="VectorBase:CQUJHB017189"/>
<protein>
    <submittedName>
        <fullName evidence="1">Uncharacterized protein</fullName>
    </submittedName>
</protein>
<evidence type="ECO:0000313" key="2">
    <source>
        <dbReference type="Proteomes" id="UP000002320"/>
    </source>
</evidence>
<dbReference type="AlphaFoldDB" id="A0A1S4KJP1"/>
<dbReference type="InParanoid" id="A0A1S4KJP1"/>
<accession>A0A1S4KJP1</accession>